<comment type="caution">
    <text evidence="3">The sequence shown here is derived from an EMBL/GenBank/DDBJ whole genome shotgun (WGS) entry which is preliminary data.</text>
</comment>
<dbReference type="GO" id="GO:0046872">
    <property type="term" value="F:metal ion binding"/>
    <property type="evidence" value="ECO:0007669"/>
    <property type="project" value="UniProtKB-KW"/>
</dbReference>
<name>A0A1F7J557_9BACT</name>
<keyword evidence="1" id="KW-0479">Metal-binding</keyword>
<evidence type="ECO:0000313" key="3">
    <source>
        <dbReference type="EMBL" id="OGK50723.1"/>
    </source>
</evidence>
<evidence type="ECO:0000256" key="2">
    <source>
        <dbReference type="ARBA" id="ARBA00023235"/>
    </source>
</evidence>
<dbReference type="PANTHER" id="PTHR11749">
    <property type="entry name" value="RIBULOSE-5-PHOSPHATE-3-EPIMERASE"/>
    <property type="match status" value="1"/>
</dbReference>
<proteinExistence type="predicted"/>
<organism evidence="3 4">
    <name type="scientific">Candidatus Roizmanbacteria bacterium RIFCSPLOWO2_01_FULL_40_42</name>
    <dbReference type="NCBI Taxonomy" id="1802066"/>
    <lineage>
        <taxon>Bacteria</taxon>
        <taxon>Candidatus Roizmaniibacteriota</taxon>
    </lineage>
</organism>
<protein>
    <recommendedName>
        <fullName evidence="5">Ribulose-phosphate 3-epimerase</fullName>
    </recommendedName>
</protein>
<dbReference type="PROSITE" id="PS01086">
    <property type="entry name" value="RIBUL_P_3_EPIMER_2"/>
    <property type="match status" value="1"/>
</dbReference>
<reference evidence="3 4" key="1">
    <citation type="journal article" date="2016" name="Nat. Commun.">
        <title>Thousands of microbial genomes shed light on interconnected biogeochemical processes in an aquifer system.</title>
        <authorList>
            <person name="Anantharaman K."/>
            <person name="Brown C.T."/>
            <person name="Hug L.A."/>
            <person name="Sharon I."/>
            <person name="Castelle C.J."/>
            <person name="Probst A.J."/>
            <person name="Thomas B.C."/>
            <person name="Singh A."/>
            <person name="Wilkins M.J."/>
            <person name="Karaoz U."/>
            <person name="Brodie E.L."/>
            <person name="Williams K.H."/>
            <person name="Hubbard S.S."/>
            <person name="Banfield J.F."/>
        </authorList>
    </citation>
    <scope>NUCLEOTIDE SEQUENCE [LARGE SCALE GENOMIC DNA]</scope>
</reference>
<gene>
    <name evidence="3" type="ORF">A3B50_04455</name>
</gene>
<dbReference type="GO" id="GO:0016857">
    <property type="term" value="F:racemase and epimerase activity, acting on carbohydrates and derivatives"/>
    <property type="evidence" value="ECO:0007669"/>
    <property type="project" value="InterPro"/>
</dbReference>
<dbReference type="AlphaFoldDB" id="A0A1F7J557"/>
<evidence type="ECO:0008006" key="5">
    <source>
        <dbReference type="Google" id="ProtNLM"/>
    </source>
</evidence>
<accession>A0A1F7J557</accession>
<dbReference type="InterPro" id="IPR013785">
    <property type="entry name" value="Aldolase_TIM"/>
</dbReference>
<sequence>MKVVPAILAKSAQELKNTIDNLIPHFDTFQIDIQDGEFVPEKTVGIEEATSVLINYGNASFDFHLMVFDFGKCINYLRNLTSKIQIKHVFIHHKATPPNTLFESGSGPFSIGLVINPDEEVKQLSTLYSFEKMAAIQVMSVHPGAQGQQFIKESLRKIEQLRLLNYRNSVFLDGGVNSETIPFILAQHSPPDVLCIGSYLTKAENLQERITHLKEILAV</sequence>
<dbReference type="EMBL" id="MGAQ01000012">
    <property type="protein sequence ID" value="OGK50723.1"/>
    <property type="molecule type" value="Genomic_DNA"/>
</dbReference>
<dbReference type="Pfam" id="PF00834">
    <property type="entry name" value="Ribul_P_3_epim"/>
    <property type="match status" value="1"/>
</dbReference>
<dbReference type="Gene3D" id="3.20.20.70">
    <property type="entry name" value="Aldolase class I"/>
    <property type="match status" value="1"/>
</dbReference>
<dbReference type="InterPro" id="IPR000056">
    <property type="entry name" value="Ribul_P_3_epim-like"/>
</dbReference>
<evidence type="ECO:0000256" key="1">
    <source>
        <dbReference type="ARBA" id="ARBA00022723"/>
    </source>
</evidence>
<evidence type="ECO:0000313" key="4">
    <source>
        <dbReference type="Proteomes" id="UP000178558"/>
    </source>
</evidence>
<dbReference type="Proteomes" id="UP000178558">
    <property type="component" value="Unassembled WGS sequence"/>
</dbReference>
<dbReference type="SUPFAM" id="SSF51366">
    <property type="entry name" value="Ribulose-phoshate binding barrel"/>
    <property type="match status" value="1"/>
</dbReference>
<keyword evidence="2" id="KW-0413">Isomerase</keyword>
<dbReference type="InterPro" id="IPR011060">
    <property type="entry name" value="RibuloseP-bd_barrel"/>
</dbReference>
<dbReference type="GO" id="GO:0005975">
    <property type="term" value="P:carbohydrate metabolic process"/>
    <property type="evidence" value="ECO:0007669"/>
    <property type="project" value="InterPro"/>
</dbReference>